<evidence type="ECO:0000313" key="2">
    <source>
        <dbReference type="Proteomes" id="UP001177260"/>
    </source>
</evidence>
<protein>
    <submittedName>
        <fullName evidence="1">Uncharacterized protein</fullName>
    </submittedName>
</protein>
<dbReference type="Proteomes" id="UP001177260">
    <property type="component" value="Unassembled WGS sequence"/>
</dbReference>
<reference evidence="1 2" key="1">
    <citation type="journal article" date="2023" name="ACS Omega">
        <title>Identification of the Neoaspergillic Acid Biosynthesis Gene Cluster by Establishing an In Vitro CRISPR-Ribonucleoprotein Genetic System in Aspergillus melleus.</title>
        <authorList>
            <person name="Yuan B."/>
            <person name="Grau M.F."/>
            <person name="Murata R.M."/>
            <person name="Torok T."/>
            <person name="Venkateswaran K."/>
            <person name="Stajich J.E."/>
            <person name="Wang C.C.C."/>
        </authorList>
    </citation>
    <scope>NUCLEOTIDE SEQUENCE [LARGE SCALE GENOMIC DNA]</scope>
    <source>
        <strain evidence="1 2">IMV 1140</strain>
    </source>
</reference>
<organism evidence="1 2">
    <name type="scientific">Aspergillus melleus</name>
    <dbReference type="NCBI Taxonomy" id="138277"/>
    <lineage>
        <taxon>Eukaryota</taxon>
        <taxon>Fungi</taxon>
        <taxon>Dikarya</taxon>
        <taxon>Ascomycota</taxon>
        <taxon>Pezizomycotina</taxon>
        <taxon>Eurotiomycetes</taxon>
        <taxon>Eurotiomycetidae</taxon>
        <taxon>Eurotiales</taxon>
        <taxon>Aspergillaceae</taxon>
        <taxon>Aspergillus</taxon>
        <taxon>Aspergillus subgen. Circumdati</taxon>
    </lineage>
</organism>
<keyword evidence="2" id="KW-1185">Reference proteome</keyword>
<comment type="caution">
    <text evidence="1">The sequence shown here is derived from an EMBL/GenBank/DDBJ whole genome shotgun (WGS) entry which is preliminary data.</text>
</comment>
<proteinExistence type="predicted"/>
<name>A0ACC3BHI1_9EURO</name>
<dbReference type="EMBL" id="JAOPJF010000001">
    <property type="protein sequence ID" value="KAK1150177.1"/>
    <property type="molecule type" value="Genomic_DNA"/>
</dbReference>
<accession>A0ACC3BHI1</accession>
<evidence type="ECO:0000313" key="1">
    <source>
        <dbReference type="EMBL" id="KAK1150177.1"/>
    </source>
</evidence>
<sequence>MPRKSTSSTPGDLEETQTQTHTQSPDLPDQSPSQPASQSVQATEQQLKARASIDDYLLPRSLTLRLAKSVLPPNTSLQKDAVLAIQKAATVFVSYLSSHANEATLKRTLSPADVFSALSELELEGFRPRLEKELDAFTDLKAGKRKSKGGNANSSNTGAAATADGGVDVGKEDSTSMVEGKEKDAEKEGLGSANVTRGAKRVKRDVNGSGVHGDDEDDDGDETQDEPEKVDENETEVEEEEEDDEEDEDEDEVPEEEDPDRVEDLDRDSRAKRTMDPDAAGDDDTESEDENGPGSQLRGDLGLG</sequence>
<gene>
    <name evidence="1" type="ORF">N8T08_000079</name>
</gene>